<organism evidence="2 3">
    <name type="scientific">Popillia japonica</name>
    <name type="common">Japanese beetle</name>
    <dbReference type="NCBI Taxonomy" id="7064"/>
    <lineage>
        <taxon>Eukaryota</taxon>
        <taxon>Metazoa</taxon>
        <taxon>Ecdysozoa</taxon>
        <taxon>Arthropoda</taxon>
        <taxon>Hexapoda</taxon>
        <taxon>Insecta</taxon>
        <taxon>Pterygota</taxon>
        <taxon>Neoptera</taxon>
        <taxon>Endopterygota</taxon>
        <taxon>Coleoptera</taxon>
        <taxon>Polyphaga</taxon>
        <taxon>Scarabaeiformia</taxon>
        <taxon>Scarabaeidae</taxon>
        <taxon>Rutelinae</taxon>
        <taxon>Popillia</taxon>
    </lineage>
</organism>
<keyword evidence="3" id="KW-1185">Reference proteome</keyword>
<reference evidence="2 3" key="1">
    <citation type="journal article" date="2024" name="BMC Genomics">
        <title>De novo assembly and annotation of Popillia japonica's genome with initial clues to its potential as an invasive pest.</title>
        <authorList>
            <person name="Cucini C."/>
            <person name="Boschi S."/>
            <person name="Funari R."/>
            <person name="Cardaioli E."/>
            <person name="Iannotti N."/>
            <person name="Marturano G."/>
            <person name="Paoli F."/>
            <person name="Bruttini M."/>
            <person name="Carapelli A."/>
            <person name="Frati F."/>
            <person name="Nardi F."/>
        </authorList>
    </citation>
    <scope>NUCLEOTIDE SEQUENCE [LARGE SCALE GENOMIC DNA]</scope>
    <source>
        <strain evidence="2">DMR45628</strain>
    </source>
</reference>
<proteinExistence type="predicted"/>
<feature type="compositionally biased region" description="Basic residues" evidence="1">
    <location>
        <begin position="96"/>
        <end position="105"/>
    </location>
</feature>
<evidence type="ECO:0000256" key="1">
    <source>
        <dbReference type="SAM" id="MobiDB-lite"/>
    </source>
</evidence>
<feature type="compositionally biased region" description="Polar residues" evidence="1">
    <location>
        <begin position="120"/>
        <end position="136"/>
    </location>
</feature>
<dbReference type="AlphaFoldDB" id="A0AAW1KKD2"/>
<evidence type="ECO:0000313" key="3">
    <source>
        <dbReference type="Proteomes" id="UP001458880"/>
    </source>
</evidence>
<feature type="compositionally biased region" description="Basic and acidic residues" evidence="1">
    <location>
        <begin position="158"/>
        <end position="170"/>
    </location>
</feature>
<evidence type="ECO:0008006" key="4">
    <source>
        <dbReference type="Google" id="ProtNLM"/>
    </source>
</evidence>
<accession>A0AAW1KKD2</accession>
<feature type="region of interest" description="Disordered" evidence="1">
    <location>
        <begin position="94"/>
        <end position="186"/>
    </location>
</feature>
<name>A0AAW1KKD2_POPJA</name>
<comment type="caution">
    <text evidence="2">The sequence shown here is derived from an EMBL/GenBank/DDBJ whole genome shotgun (WGS) entry which is preliminary data.</text>
</comment>
<sequence>MLRFYRISKGSDLQSDIEGLENVCYQDKERMRFEENYFQILSQLHERIDSLTSQQLVENAQSHDQPKHEPGQCRRLKTAPATCVNCNGDHPANYKRCVRYPKPGRVRSDQEKSSKRDQTHSYSQAVTSNLPKTALQQHLGKSPAKTPKSRQNRPQTTTEKKRQPRSERASRRQPNPTVGRSPGPLCVYRENHQAINSIIPSKSIPKHHEYARR</sequence>
<dbReference type="Proteomes" id="UP001458880">
    <property type="component" value="Unassembled WGS sequence"/>
</dbReference>
<feature type="compositionally biased region" description="Basic and acidic residues" evidence="1">
    <location>
        <begin position="106"/>
        <end position="119"/>
    </location>
</feature>
<evidence type="ECO:0000313" key="2">
    <source>
        <dbReference type="EMBL" id="KAK9719488.1"/>
    </source>
</evidence>
<protein>
    <recommendedName>
        <fullName evidence="4">Gag protein</fullName>
    </recommendedName>
</protein>
<dbReference type="EMBL" id="JASPKY010000219">
    <property type="protein sequence ID" value="KAK9719488.1"/>
    <property type="molecule type" value="Genomic_DNA"/>
</dbReference>
<gene>
    <name evidence="2" type="ORF">QE152_g22662</name>
</gene>